<feature type="domain" description="Histidine kinase/HSP90-like ATPase" evidence="12">
    <location>
        <begin position="136"/>
        <end position="258"/>
    </location>
</feature>
<evidence type="ECO:0000256" key="11">
    <source>
        <dbReference type="ARBA" id="ARBA00023136"/>
    </source>
</evidence>
<accession>A0ABR7G474</accession>
<dbReference type="Proteomes" id="UP000628463">
    <property type="component" value="Unassembled WGS sequence"/>
</dbReference>
<dbReference type="Pfam" id="PF02518">
    <property type="entry name" value="HATPase_c"/>
    <property type="match status" value="1"/>
</dbReference>
<comment type="subcellular location">
    <subcellularLocation>
        <location evidence="2">Cell membrane</location>
        <topology evidence="2">Multi-pass membrane protein</topology>
    </subcellularLocation>
</comment>
<keyword evidence="6" id="KW-0808">Transferase</keyword>
<dbReference type="Gene3D" id="3.30.565.10">
    <property type="entry name" value="Histidine kinase-like ATPase, C-terminal domain"/>
    <property type="match status" value="1"/>
</dbReference>
<evidence type="ECO:0000256" key="10">
    <source>
        <dbReference type="ARBA" id="ARBA00023012"/>
    </source>
</evidence>
<evidence type="ECO:0000256" key="3">
    <source>
        <dbReference type="ARBA" id="ARBA00012438"/>
    </source>
</evidence>
<evidence type="ECO:0000256" key="6">
    <source>
        <dbReference type="ARBA" id="ARBA00022679"/>
    </source>
</evidence>
<keyword evidence="9 13" id="KW-0067">ATP-binding</keyword>
<gene>
    <name evidence="13" type="ORF">H8S01_12125</name>
</gene>
<proteinExistence type="predicted"/>
<dbReference type="EC" id="2.7.13.3" evidence="3"/>
<keyword evidence="4" id="KW-1003">Cell membrane</keyword>
<dbReference type="SMART" id="SM00387">
    <property type="entry name" value="HATPase_c"/>
    <property type="match status" value="1"/>
</dbReference>
<evidence type="ECO:0000256" key="2">
    <source>
        <dbReference type="ARBA" id="ARBA00004651"/>
    </source>
</evidence>
<reference evidence="13 14" key="1">
    <citation type="submission" date="2020-08" db="EMBL/GenBank/DDBJ databases">
        <title>Genome public.</title>
        <authorList>
            <person name="Liu C."/>
            <person name="Sun Q."/>
        </authorList>
    </citation>
    <scope>NUCLEOTIDE SEQUENCE [LARGE SCALE GENOMIC DNA]</scope>
    <source>
        <strain evidence="13 14">NSJ-43</strain>
    </source>
</reference>
<dbReference type="EMBL" id="JACOPD010000010">
    <property type="protein sequence ID" value="MBC5681700.1"/>
    <property type="molecule type" value="Genomic_DNA"/>
</dbReference>
<keyword evidence="14" id="KW-1185">Reference proteome</keyword>
<keyword evidence="8" id="KW-0418">Kinase</keyword>
<keyword evidence="10" id="KW-0902">Two-component regulatory system</keyword>
<keyword evidence="5" id="KW-0597">Phosphoprotein</keyword>
<evidence type="ECO:0000256" key="4">
    <source>
        <dbReference type="ARBA" id="ARBA00022475"/>
    </source>
</evidence>
<dbReference type="PANTHER" id="PTHR45528:SF1">
    <property type="entry name" value="SENSOR HISTIDINE KINASE CPXA"/>
    <property type="match status" value="1"/>
</dbReference>
<evidence type="ECO:0000313" key="14">
    <source>
        <dbReference type="Proteomes" id="UP000628463"/>
    </source>
</evidence>
<dbReference type="GO" id="GO:0005524">
    <property type="term" value="F:ATP binding"/>
    <property type="evidence" value="ECO:0007669"/>
    <property type="project" value="UniProtKB-KW"/>
</dbReference>
<evidence type="ECO:0000256" key="5">
    <source>
        <dbReference type="ARBA" id="ARBA00022553"/>
    </source>
</evidence>
<evidence type="ECO:0000256" key="8">
    <source>
        <dbReference type="ARBA" id="ARBA00022777"/>
    </source>
</evidence>
<keyword evidence="11" id="KW-0472">Membrane</keyword>
<keyword evidence="7" id="KW-0547">Nucleotide-binding</keyword>
<comment type="caution">
    <text evidence="13">The sequence shown here is derived from an EMBL/GenBank/DDBJ whole genome shotgun (WGS) entry which is preliminary data.</text>
</comment>
<protein>
    <recommendedName>
        <fullName evidence="3">histidine kinase</fullName>
        <ecNumber evidence="3">2.7.13.3</ecNumber>
    </recommendedName>
</protein>
<evidence type="ECO:0000256" key="1">
    <source>
        <dbReference type="ARBA" id="ARBA00000085"/>
    </source>
</evidence>
<evidence type="ECO:0000259" key="12">
    <source>
        <dbReference type="SMART" id="SM00387"/>
    </source>
</evidence>
<evidence type="ECO:0000313" key="13">
    <source>
        <dbReference type="EMBL" id="MBC5681700.1"/>
    </source>
</evidence>
<evidence type="ECO:0000256" key="9">
    <source>
        <dbReference type="ARBA" id="ARBA00022840"/>
    </source>
</evidence>
<evidence type="ECO:0000256" key="7">
    <source>
        <dbReference type="ARBA" id="ARBA00022741"/>
    </source>
</evidence>
<dbReference type="SUPFAM" id="SSF55874">
    <property type="entry name" value="ATPase domain of HSP90 chaperone/DNA topoisomerase II/histidine kinase"/>
    <property type="match status" value="1"/>
</dbReference>
<organism evidence="13 14">
    <name type="scientific">Lachnospira hominis</name>
    <name type="common">ex Liu et al. 2021</name>
    <dbReference type="NCBI Taxonomy" id="2763051"/>
    <lineage>
        <taxon>Bacteria</taxon>
        <taxon>Bacillati</taxon>
        <taxon>Bacillota</taxon>
        <taxon>Clostridia</taxon>
        <taxon>Lachnospirales</taxon>
        <taxon>Lachnospiraceae</taxon>
        <taxon>Lachnospira</taxon>
    </lineage>
</organism>
<dbReference type="InterPro" id="IPR003594">
    <property type="entry name" value="HATPase_dom"/>
</dbReference>
<dbReference type="InterPro" id="IPR050398">
    <property type="entry name" value="HssS/ArlS-like"/>
</dbReference>
<dbReference type="InterPro" id="IPR036890">
    <property type="entry name" value="HATPase_C_sf"/>
</dbReference>
<sequence length="258" mass="29773">MDKKDYTIINNAKNTIPEFGDTFEKCKKEHYKTLSIASHELLNHISFLNSSYDLISKTYPETKNMRFWNSMGTSIYEITNMMKRLNLCRYCTFPNKENVTLNDLIYQLPDEADNAYPDSERRFRFDIPTEKININADKEQLLIAFNEIVSNCYEAGNDNDIIDISASLSDDKTHCTITFTNTGTLPDIKIPKEFRQICNKEFYYPDDINILSMAFYTTKPGHFGLGLFIANTVCLNHDGCLDVTHDDTHTSFHLSFAI</sequence>
<dbReference type="PANTHER" id="PTHR45528">
    <property type="entry name" value="SENSOR HISTIDINE KINASE CPXA"/>
    <property type="match status" value="1"/>
</dbReference>
<dbReference type="RefSeq" id="WP_186837340.1">
    <property type="nucleotide sequence ID" value="NZ_JACOPD010000010.1"/>
</dbReference>
<name>A0ABR7G474_9FIRM</name>
<comment type="catalytic activity">
    <reaction evidence="1">
        <text>ATP + protein L-histidine = ADP + protein N-phospho-L-histidine.</text>
        <dbReference type="EC" id="2.7.13.3"/>
    </reaction>
</comment>